<evidence type="ECO:0000259" key="1">
    <source>
        <dbReference type="Pfam" id="PF01408"/>
    </source>
</evidence>
<dbReference type="EMBL" id="UINC01057177">
    <property type="protein sequence ID" value="SVB78053.1"/>
    <property type="molecule type" value="Genomic_DNA"/>
</dbReference>
<dbReference type="Gene3D" id="3.30.360.10">
    <property type="entry name" value="Dihydrodipicolinate Reductase, domain 2"/>
    <property type="match status" value="1"/>
</dbReference>
<feature type="non-terminal residue" evidence="3">
    <location>
        <position position="1"/>
    </location>
</feature>
<dbReference type="AlphaFoldDB" id="A0A382GU32"/>
<dbReference type="Pfam" id="PF22725">
    <property type="entry name" value="GFO_IDH_MocA_C3"/>
    <property type="match status" value="1"/>
</dbReference>
<evidence type="ECO:0000313" key="3">
    <source>
        <dbReference type="EMBL" id="SVB78053.1"/>
    </source>
</evidence>
<evidence type="ECO:0000259" key="2">
    <source>
        <dbReference type="Pfam" id="PF22725"/>
    </source>
</evidence>
<feature type="domain" description="GFO/IDH/MocA-like oxidoreductase" evidence="2">
    <location>
        <begin position="159"/>
        <end position="243"/>
    </location>
</feature>
<reference evidence="3" key="1">
    <citation type="submission" date="2018-05" db="EMBL/GenBank/DDBJ databases">
        <authorList>
            <person name="Lanie J.A."/>
            <person name="Ng W.-L."/>
            <person name="Kazmierczak K.M."/>
            <person name="Andrzejewski T.M."/>
            <person name="Davidsen T.M."/>
            <person name="Wayne K.J."/>
            <person name="Tettelin H."/>
            <person name="Glass J.I."/>
            <person name="Rusch D."/>
            <person name="Podicherti R."/>
            <person name="Tsui H.-C.T."/>
            <person name="Winkler M.E."/>
        </authorList>
    </citation>
    <scope>NUCLEOTIDE SEQUENCE</scope>
</reference>
<dbReference type="GO" id="GO:0000166">
    <property type="term" value="F:nucleotide binding"/>
    <property type="evidence" value="ECO:0007669"/>
    <property type="project" value="InterPro"/>
</dbReference>
<dbReference type="PANTHER" id="PTHR43377">
    <property type="entry name" value="BILIVERDIN REDUCTASE A"/>
    <property type="match status" value="1"/>
</dbReference>
<sequence length="332" mass="36206">VVVWSEQHTQRECMVSEPVRIGVVGAGYLGSIHANIYSRLSGVKLVAVADINPVVGQAVANKYGAAFAYHGRELLNRVDAVSIVVPTSSHREVSESFLAAGIPVMLEKPIAHTIEDAEAIVRSAESSRCLLQIGHLERFNAGVVRLHEELNRPRFIEVHRLGKFVERATDVDVVTDLMIHDIDIVLSLVESELSYVSAVGARIVTDHVDIANARLEFADGAIANVTASRVSAKKFRRIRTFSDAGYLGLNFEDQQIDVARPGPRPAEGGFAPIVTDTIRVDPTPPLDAELAHFVDCVRQGKPPLVSGVVGLRALRVAHQVREKIEHSLYTTP</sequence>
<dbReference type="PANTHER" id="PTHR43377:SF1">
    <property type="entry name" value="BILIVERDIN REDUCTASE A"/>
    <property type="match status" value="1"/>
</dbReference>
<protein>
    <submittedName>
        <fullName evidence="3">Uncharacterized protein</fullName>
    </submittedName>
</protein>
<dbReference type="InterPro" id="IPR051450">
    <property type="entry name" value="Gfo/Idh/MocA_Oxidoreductases"/>
</dbReference>
<dbReference type="InterPro" id="IPR000683">
    <property type="entry name" value="Gfo/Idh/MocA-like_OxRdtase_N"/>
</dbReference>
<dbReference type="SUPFAM" id="SSF51735">
    <property type="entry name" value="NAD(P)-binding Rossmann-fold domains"/>
    <property type="match status" value="1"/>
</dbReference>
<name>A0A382GU32_9ZZZZ</name>
<accession>A0A382GU32</accession>
<dbReference type="InterPro" id="IPR055170">
    <property type="entry name" value="GFO_IDH_MocA-like_dom"/>
</dbReference>
<dbReference type="SUPFAM" id="SSF55347">
    <property type="entry name" value="Glyceraldehyde-3-phosphate dehydrogenase-like, C-terminal domain"/>
    <property type="match status" value="1"/>
</dbReference>
<gene>
    <name evidence="3" type="ORF">METZ01_LOCUS230907</name>
</gene>
<dbReference type="InterPro" id="IPR036291">
    <property type="entry name" value="NAD(P)-bd_dom_sf"/>
</dbReference>
<dbReference type="Pfam" id="PF01408">
    <property type="entry name" value="GFO_IDH_MocA"/>
    <property type="match status" value="1"/>
</dbReference>
<proteinExistence type="predicted"/>
<dbReference type="Gene3D" id="3.40.50.720">
    <property type="entry name" value="NAD(P)-binding Rossmann-like Domain"/>
    <property type="match status" value="1"/>
</dbReference>
<feature type="domain" description="Gfo/Idh/MocA-like oxidoreductase N-terminal" evidence="1">
    <location>
        <begin position="19"/>
        <end position="135"/>
    </location>
</feature>
<organism evidence="3">
    <name type="scientific">marine metagenome</name>
    <dbReference type="NCBI Taxonomy" id="408172"/>
    <lineage>
        <taxon>unclassified sequences</taxon>
        <taxon>metagenomes</taxon>
        <taxon>ecological metagenomes</taxon>
    </lineage>
</organism>